<organism evidence="1">
    <name type="scientific">Vibrio vulnificus</name>
    <dbReference type="NCBI Taxonomy" id="672"/>
    <lineage>
        <taxon>Bacteria</taxon>
        <taxon>Pseudomonadati</taxon>
        <taxon>Pseudomonadota</taxon>
        <taxon>Gammaproteobacteria</taxon>
        <taxon>Vibrionales</taxon>
        <taxon>Vibrionaceae</taxon>
        <taxon>Vibrio</taxon>
    </lineage>
</organism>
<accession>A0A8H9MZ40</accession>
<proteinExistence type="predicted"/>
<protein>
    <submittedName>
        <fullName evidence="1">Uncharacterized protein</fullName>
    </submittedName>
</protein>
<reference evidence="1" key="1">
    <citation type="journal article" date="2018" name="Genome Biol.">
        <title>SKESA: strategic k-mer extension for scrupulous assemblies.</title>
        <authorList>
            <person name="Souvorov A."/>
            <person name="Agarwala R."/>
            <person name="Lipman D.J."/>
        </authorList>
    </citation>
    <scope>NUCLEOTIDE SEQUENCE</scope>
    <source>
        <strain evidence="1">BCW_3452</strain>
    </source>
</reference>
<name>A0A8H9MZ40_VIBVL</name>
<dbReference type="Proteomes" id="UP000863257">
    <property type="component" value="Unassembled WGS sequence"/>
</dbReference>
<gene>
    <name evidence="1" type="ORF">I7730_00330</name>
</gene>
<dbReference type="AlphaFoldDB" id="A0A8H9MZ40"/>
<reference evidence="1" key="2">
    <citation type="submission" date="2019-01" db="EMBL/GenBank/DDBJ databases">
        <authorList>
            <consortium name="NCBI Pathogen Detection Project"/>
        </authorList>
    </citation>
    <scope>NUCLEOTIDE SEQUENCE</scope>
    <source>
        <strain evidence="1">BCW_3452</strain>
    </source>
</reference>
<dbReference type="EMBL" id="DACRBY010000001">
    <property type="protein sequence ID" value="HAS8538245.1"/>
    <property type="molecule type" value="Genomic_DNA"/>
</dbReference>
<sequence>MARVRLQVLMKLALRVLPPRHLVVKPKTSNTFLVTIKKSTIVEGGRHALAIAEALRQNLGAMSAHIETSRFIKHDQ</sequence>
<evidence type="ECO:0000313" key="1">
    <source>
        <dbReference type="EMBL" id="HAS8538245.1"/>
    </source>
</evidence>
<comment type="caution">
    <text evidence="1">The sequence shown here is derived from an EMBL/GenBank/DDBJ whole genome shotgun (WGS) entry which is preliminary data.</text>
</comment>